<feature type="region of interest" description="Disordered" evidence="10">
    <location>
        <begin position="955"/>
        <end position="1011"/>
    </location>
</feature>
<feature type="compositionally biased region" description="Polar residues" evidence="10">
    <location>
        <begin position="418"/>
        <end position="428"/>
    </location>
</feature>
<feature type="compositionally biased region" description="Basic and acidic residues" evidence="10">
    <location>
        <begin position="1698"/>
        <end position="1708"/>
    </location>
</feature>
<feature type="region of interest" description="Disordered" evidence="10">
    <location>
        <begin position="408"/>
        <end position="442"/>
    </location>
</feature>
<dbReference type="InterPro" id="IPR011029">
    <property type="entry name" value="DEATH-like_dom_sf"/>
</dbReference>
<feature type="coiled-coil region" evidence="9">
    <location>
        <begin position="1438"/>
        <end position="1574"/>
    </location>
</feature>
<evidence type="ECO:0000256" key="7">
    <source>
        <dbReference type="ARBA" id="ARBA00023121"/>
    </source>
</evidence>
<keyword evidence="15" id="KW-1185">Reference proteome</keyword>
<keyword evidence="9" id="KW-0175">Coiled coil</keyword>
<dbReference type="Gene3D" id="1.10.533.10">
    <property type="entry name" value="Death Domain, Fas"/>
    <property type="match status" value="1"/>
</dbReference>
<dbReference type="Proteomes" id="UP000324091">
    <property type="component" value="Chromosome 6"/>
</dbReference>
<gene>
    <name evidence="14" type="ORF">D4764_06G0012890</name>
</gene>
<dbReference type="GO" id="GO:0005789">
    <property type="term" value="C:endoplasmic reticulum membrane"/>
    <property type="evidence" value="ECO:0007669"/>
    <property type="project" value="UniProtKB-SubCell"/>
</dbReference>
<feature type="region of interest" description="Disordered" evidence="10">
    <location>
        <begin position="1139"/>
        <end position="1170"/>
    </location>
</feature>
<feature type="region of interest" description="Disordered" evidence="10">
    <location>
        <begin position="1760"/>
        <end position="1784"/>
    </location>
</feature>
<comment type="subcellular location">
    <subcellularLocation>
        <location evidence="1">Endoplasmic reticulum membrane</location>
    </subcellularLocation>
</comment>
<feature type="compositionally biased region" description="Low complexity" evidence="10">
    <location>
        <begin position="809"/>
        <end position="820"/>
    </location>
</feature>
<evidence type="ECO:0000256" key="5">
    <source>
        <dbReference type="ARBA" id="ARBA00022989"/>
    </source>
</evidence>
<feature type="region of interest" description="Disordered" evidence="10">
    <location>
        <begin position="809"/>
        <end position="843"/>
    </location>
</feature>
<proteinExistence type="predicted"/>
<feature type="domain" description="SMP-LTD" evidence="13">
    <location>
        <begin position="843"/>
        <end position="1131"/>
    </location>
</feature>
<keyword evidence="5 11" id="KW-1133">Transmembrane helix</keyword>
<dbReference type="GO" id="GO:0008289">
    <property type="term" value="F:lipid binding"/>
    <property type="evidence" value="ECO:0007669"/>
    <property type="project" value="UniProtKB-KW"/>
</dbReference>
<dbReference type="InterPro" id="IPR036034">
    <property type="entry name" value="PDZ_sf"/>
</dbReference>
<keyword evidence="7" id="KW-0446">Lipid-binding</keyword>
<dbReference type="EMBL" id="RHFK02000019">
    <property type="protein sequence ID" value="TWW59759.1"/>
    <property type="molecule type" value="Genomic_DNA"/>
</dbReference>
<feature type="compositionally biased region" description="Polar residues" evidence="10">
    <location>
        <begin position="475"/>
        <end position="484"/>
    </location>
</feature>
<dbReference type="PANTHER" id="PTHR13466:SF2">
    <property type="entry name" value="TESTIS-EXPRESSED PROTEIN 2"/>
    <property type="match status" value="1"/>
</dbReference>
<keyword evidence="2" id="KW-0813">Transport</keyword>
<feature type="region of interest" description="Disordered" evidence="10">
    <location>
        <begin position="228"/>
        <end position="254"/>
    </location>
</feature>
<feature type="transmembrane region" description="Helical" evidence="11">
    <location>
        <begin position="542"/>
        <end position="561"/>
    </location>
</feature>
<keyword evidence="3 11" id="KW-0812">Transmembrane</keyword>
<feature type="region of interest" description="Disordered" evidence="10">
    <location>
        <begin position="1695"/>
        <end position="1729"/>
    </location>
</feature>
<reference evidence="14 15" key="1">
    <citation type="submission" date="2019-04" db="EMBL/GenBank/DDBJ databases">
        <title>Chromosome genome assembly for Takifugu flavidus.</title>
        <authorList>
            <person name="Xiao S."/>
        </authorList>
    </citation>
    <scope>NUCLEOTIDE SEQUENCE [LARGE SCALE GENOMIC DNA]</scope>
    <source>
        <strain evidence="14">HTHZ2018</strain>
        <tissue evidence="14">Muscle</tissue>
    </source>
</reference>
<feature type="compositionally biased region" description="Low complexity" evidence="10">
    <location>
        <begin position="750"/>
        <end position="761"/>
    </location>
</feature>
<evidence type="ECO:0000256" key="6">
    <source>
        <dbReference type="ARBA" id="ARBA00023055"/>
    </source>
</evidence>
<dbReference type="Gene3D" id="2.30.30.40">
    <property type="entry name" value="SH3 Domains"/>
    <property type="match status" value="1"/>
</dbReference>
<evidence type="ECO:0000256" key="11">
    <source>
        <dbReference type="SAM" id="Phobius"/>
    </source>
</evidence>
<feature type="compositionally biased region" description="Basic and acidic residues" evidence="10">
    <location>
        <begin position="955"/>
        <end position="971"/>
    </location>
</feature>
<evidence type="ECO:0000259" key="13">
    <source>
        <dbReference type="PROSITE" id="PS51847"/>
    </source>
</evidence>
<evidence type="ECO:0000313" key="14">
    <source>
        <dbReference type="EMBL" id="TWW59759.1"/>
    </source>
</evidence>
<feature type="region of interest" description="Disordered" evidence="10">
    <location>
        <begin position="112"/>
        <end position="132"/>
    </location>
</feature>
<feature type="compositionally biased region" description="Acidic residues" evidence="10">
    <location>
        <begin position="979"/>
        <end position="996"/>
    </location>
</feature>
<evidence type="ECO:0000256" key="2">
    <source>
        <dbReference type="ARBA" id="ARBA00022448"/>
    </source>
</evidence>
<dbReference type="FunFam" id="2.30.42.10:FF:000254">
    <property type="entry name" value="Caspase recruitment domain family, member 14"/>
    <property type="match status" value="1"/>
</dbReference>
<protein>
    <submittedName>
        <fullName evidence="14">Testis-expressed protein 2</fullName>
    </submittedName>
</protein>
<name>A0A5C6MYK0_9TELE</name>
<organism evidence="14 15">
    <name type="scientific">Takifugu flavidus</name>
    <name type="common">sansaifugu</name>
    <dbReference type="NCBI Taxonomy" id="433684"/>
    <lineage>
        <taxon>Eukaryota</taxon>
        <taxon>Metazoa</taxon>
        <taxon>Chordata</taxon>
        <taxon>Craniata</taxon>
        <taxon>Vertebrata</taxon>
        <taxon>Euteleostomi</taxon>
        <taxon>Actinopterygii</taxon>
        <taxon>Neopterygii</taxon>
        <taxon>Teleostei</taxon>
        <taxon>Neoteleostei</taxon>
        <taxon>Acanthomorphata</taxon>
        <taxon>Eupercaria</taxon>
        <taxon>Tetraodontiformes</taxon>
        <taxon>Tetradontoidea</taxon>
        <taxon>Tetraodontidae</taxon>
        <taxon>Takifugu</taxon>
    </lineage>
</organism>
<feature type="region of interest" description="Disordered" evidence="10">
    <location>
        <begin position="693"/>
        <end position="720"/>
    </location>
</feature>
<dbReference type="SUPFAM" id="SSF50156">
    <property type="entry name" value="PDZ domain-like"/>
    <property type="match status" value="1"/>
</dbReference>
<evidence type="ECO:0000259" key="12">
    <source>
        <dbReference type="PROSITE" id="PS50106"/>
    </source>
</evidence>
<dbReference type="GO" id="GO:0006869">
    <property type="term" value="P:lipid transport"/>
    <property type="evidence" value="ECO:0007669"/>
    <property type="project" value="UniProtKB-KW"/>
</dbReference>
<dbReference type="InterPro" id="IPR031468">
    <property type="entry name" value="SMP_LBD"/>
</dbReference>
<dbReference type="PROSITE" id="PS51847">
    <property type="entry name" value="SMP"/>
    <property type="match status" value="1"/>
</dbReference>
<evidence type="ECO:0000256" key="9">
    <source>
        <dbReference type="SAM" id="Coils"/>
    </source>
</evidence>
<feature type="transmembrane region" description="Helical" evidence="11">
    <location>
        <begin position="517"/>
        <end position="535"/>
    </location>
</feature>
<feature type="compositionally biased region" description="Basic and acidic residues" evidence="10">
    <location>
        <begin position="693"/>
        <end position="711"/>
    </location>
</feature>
<accession>A0A5C6MYK0</accession>
<keyword evidence="6" id="KW-0445">Lipid transport</keyword>
<evidence type="ECO:0000313" key="15">
    <source>
        <dbReference type="Proteomes" id="UP000324091"/>
    </source>
</evidence>
<dbReference type="PROSITE" id="PS50106">
    <property type="entry name" value="PDZ"/>
    <property type="match status" value="1"/>
</dbReference>
<dbReference type="InterPro" id="IPR001478">
    <property type="entry name" value="PDZ"/>
</dbReference>
<dbReference type="CDD" id="cd06736">
    <property type="entry name" value="PDZ_CARD11_CARD14-like"/>
    <property type="match status" value="1"/>
</dbReference>
<keyword evidence="8 11" id="KW-0472">Membrane</keyword>
<evidence type="ECO:0000256" key="10">
    <source>
        <dbReference type="SAM" id="MobiDB-lite"/>
    </source>
</evidence>
<dbReference type="CDD" id="cd21675">
    <property type="entry name" value="SMP_TEX2"/>
    <property type="match status" value="1"/>
</dbReference>
<evidence type="ECO:0000256" key="1">
    <source>
        <dbReference type="ARBA" id="ARBA00004586"/>
    </source>
</evidence>
<sequence>MARLCGSAQQRWLAASRPAKELTRDPGGHSDAFPGSCFMLMCNGRIFFTGLTKRSFPLCSVQDHTRGRSKPSMAPSNDTFLLHILTAMDQTRPSGSSAMTSKRLSHEECVQPTKRPAPAGSPKLHVQRSPSRDTVTIRFSALGREEEEEEEEEGLFVTTVSPTSAAQDESLIVTGVEACEEMFEEETFPSEPEDALLPEAPPAQLLPSHIVEQKGSSCPPIKSLSFPSSDSPFPTVVKSLSSEAEPRDGLPPIAAPTLRHRQLMKTLVKSLSSDTSQDSSSTSYRLPEPRLNLQLFKQFTQSRTAAAAAAAAGDSKTAPCSPLTSPDRGGFFKVSEVEAKFEDTKRRLSEVISEPLQLLSKIMDEKSGSLVGGGIYRPKPLSVSASELSGGTNGHVESNNNYCIKEEDGAEWEEESRSSQVSTESPVSLSADAKSPNKSSSRSVSLEKCSMSALAKQEDEEFCILYSDDFDNSVETEASGSQTDDGAPGRQADVPPSARSQTGSDADAEAEGVEPNVPLYTLTVVTLLVYGYFVLPLPSYVGGLLLGIGLGFLLAIGVVWLTGLKSSNAGFGHSRDPWKLWNLTKLDIKEPEMYKGWMNEISSYDPEMYHATMTHSVFVRLEGSVIRLSKPNHNVARRATHNEPKHDVTYISQKIYDLSNSRVYLLPQNLARKRLWNKKYPICIDLGKQDDFMSKAEGERPEGGEGSRGEEQSSGSPSRELTLYLFGRTGREKEEWFQHFLAASRGPEISQSQQQPQQPGGDADVPAQVERRLLLLPPATGARAKPLLDYGVYMATVLPKQAAVASAAASPLSQSPQSSPGADKKFQSSTPAEVQPSGDEEQEDHAVAWVNAAVGRIFWDFLTEPHWAELVSKKIQMKLSKIRLPYFMNELTLTELDMGSATPRILKASEPSIDYRGKRQTLPTRRRLWFSLDVSYSGSFLMTLETKMNLIRLGKEDETSRSGECGKDGPRPRTYCLADSDEESSSAGSSDEEDFSEISNESAGPDGWAGGHKPSKIMRFVDKITKSKYFQKATETEFIKKKMEEVSNTPLLLTVEVQKLQGTLAVNIPPPPTDRIWYGFRTPPHLELKARPKLGEREVTLAHVTDWIERKLEQEFQKIFVMPNMDDVWLSVMHSAMDQRSSGGPLASSGLEPPPSEPKADGGAQPVTSCAGDKQLLGRVTQRWNAPSASSTGRDLGPDPGSVSVFRAAGLARSGPSYSSVTLQEPAAEGVRSTAGGRHQEAHAMAAECVPGGPDLKEMGEEELWELINDNRHRISLGVRPCILIPYLRQARVLTEMDEDEILSCHNLTNRSMRTRMNRNINPAGMLIYDPLNLGARAVLLPPQSWSFANFVKCGPGLPNAGSYPDLVPGYMLDLLRTQGRNGAVALLESLMIHYPTLYTQATGHKPSTEPSRFSGLIKYSELTEYLVRAVTGMQKELQEARCEASRAGARAASLEAELRQLVGQEEKCRRLQSENERVRRHLTSAHKEVTRLKDEKCDLYVRYTAAVEEKSALNMRLHDLNLQVYQLQTDLQKAQIQNEFQQRHSLRCGPPAEAQLEEEVRSLRCQLVKVEKLDPARQDILAQDLAEAIDSQVELAEQLRCSREDNEKLLAEKHALLEEKENLTLEVQQLTQDCNLQQQKNTVIQAQMRELLAERDQAYLSRDEAQAMIARVLAEKDALRSQLMELQERLFSARTRGGSEEQRRSFEDADLDWQRLSSSSEEAQGPGRRRLCRMDALNPLTASLCMSECDVAMSSIRSRKVEPPGPESLRRREEAGCADSSVETEESDCLMDDFVFLHNVETDDKQRPKLSCSRSPRTECLSRPAAPPFLMRSRAKAIRVNGRVLTISFQGEKLLGQLTLVGGNKTGVFVHQVTEGSPAHTVGISPGAQVVEVKYEQNQKSLRMMLEDSTLEEAMWALGQVTGLCHLSVRPRQADYEVLLQQLQNNEASSGDSFYVRVNMSLAAGSSGSLAVFCNDILHVTNTQPPGAEDSWHASQVHPCQLLDLQSGTVPNYYRAQRLLIQALENMSFQTKKPQKGFQEEAQNKQKAVRIVSTGRPGRNPLWVSVENEKSKSADPGDAATAKSCVSLMPYTLVTPHYPPVCRPVLLLPTVLGRVLDKKLAGWQGFQLCTPVMSAGTLQD</sequence>
<feature type="domain" description="PDZ" evidence="12">
    <location>
        <begin position="1859"/>
        <end position="1934"/>
    </location>
</feature>
<feature type="region of interest" description="Disordered" evidence="10">
    <location>
        <begin position="745"/>
        <end position="764"/>
    </location>
</feature>
<dbReference type="PANTHER" id="PTHR13466">
    <property type="entry name" value="TEX2 PROTEIN-RELATED"/>
    <property type="match status" value="1"/>
</dbReference>
<evidence type="ECO:0000256" key="4">
    <source>
        <dbReference type="ARBA" id="ARBA00022824"/>
    </source>
</evidence>
<comment type="caution">
    <text evidence="14">The sequence shown here is derived from an EMBL/GenBank/DDBJ whole genome shotgun (WGS) entry which is preliminary data.</text>
</comment>
<evidence type="ECO:0000256" key="8">
    <source>
        <dbReference type="ARBA" id="ARBA00023136"/>
    </source>
</evidence>
<evidence type="ECO:0000256" key="3">
    <source>
        <dbReference type="ARBA" id="ARBA00022692"/>
    </source>
</evidence>
<feature type="region of interest" description="Disordered" evidence="10">
    <location>
        <begin position="474"/>
        <end position="511"/>
    </location>
</feature>
<dbReference type="Gene3D" id="2.30.42.10">
    <property type="match status" value="1"/>
</dbReference>
<keyword evidence="4" id="KW-0256">Endoplasmic reticulum</keyword>